<dbReference type="InterPro" id="IPR003615">
    <property type="entry name" value="HNH_nuc"/>
</dbReference>
<dbReference type="Gene3D" id="3.90.75.20">
    <property type="match status" value="1"/>
</dbReference>
<dbReference type="RefSeq" id="WP_254262951.1">
    <property type="nucleotide sequence ID" value="NZ_WCGB01000005.1"/>
</dbReference>
<feature type="domain" description="NUMOD4" evidence="1">
    <location>
        <begin position="3"/>
        <end position="48"/>
    </location>
</feature>
<reference evidence="3" key="1">
    <citation type="submission" date="2019-09" db="EMBL/GenBank/DDBJ databases">
        <title>Comparative genomic analysis of Lactobacillus helveticus.</title>
        <authorList>
            <person name="Zhang H."/>
            <person name="Chen Y."/>
            <person name="Zhong Z."/>
        </authorList>
    </citation>
    <scope>NUCLEOTIDE SEQUENCE</scope>
    <source>
        <strain evidence="3">IMAU50013</strain>
    </source>
</reference>
<dbReference type="InterPro" id="IPR010982">
    <property type="entry name" value="Lambda_DNA-bd_dom_sf"/>
</dbReference>
<evidence type="ECO:0008006" key="5">
    <source>
        <dbReference type="Google" id="ProtNLM"/>
    </source>
</evidence>
<sequence>MKEVWKTIPYYSGTYQVSNLGRIKSSKGKTEKILKPHTNSSGYLQVGLAKSGKTKFVLIHRLVAQAFLPNHDNLPQVNHKNEIKDDNRAENLEWCTPKYNNNYGHHAERIAQKFIPTTQPGRELVKQFLQQNEIKVTDLAKMYGMTKQEVSDYLSGRKTNPAANQFILKVIRDFKI</sequence>
<dbReference type="Pfam" id="PF07463">
    <property type="entry name" value="NUMOD4"/>
    <property type="match status" value="1"/>
</dbReference>
<name>A0A9Q5BWC7_LACHE</name>
<evidence type="ECO:0000259" key="2">
    <source>
        <dbReference type="Pfam" id="PF13392"/>
    </source>
</evidence>
<dbReference type="Proteomes" id="UP000601587">
    <property type="component" value="Unassembled WGS sequence"/>
</dbReference>
<feature type="domain" description="HNH nuclease" evidence="2">
    <location>
        <begin position="58"/>
        <end position="101"/>
    </location>
</feature>
<evidence type="ECO:0000259" key="1">
    <source>
        <dbReference type="Pfam" id="PF07463"/>
    </source>
</evidence>
<gene>
    <name evidence="3" type="ORF">IMAU50013_00440</name>
</gene>
<dbReference type="InterPro" id="IPR044925">
    <property type="entry name" value="His-Me_finger_sf"/>
</dbReference>
<evidence type="ECO:0000313" key="3">
    <source>
        <dbReference type="EMBL" id="NRN90914.1"/>
    </source>
</evidence>
<dbReference type="GO" id="GO:0016788">
    <property type="term" value="F:hydrolase activity, acting on ester bonds"/>
    <property type="evidence" value="ECO:0007669"/>
    <property type="project" value="InterPro"/>
</dbReference>
<dbReference type="SUPFAM" id="SSF47413">
    <property type="entry name" value="lambda repressor-like DNA-binding domains"/>
    <property type="match status" value="1"/>
</dbReference>
<dbReference type="EMBL" id="WCGB01000005">
    <property type="protein sequence ID" value="NRN90914.1"/>
    <property type="molecule type" value="Genomic_DNA"/>
</dbReference>
<evidence type="ECO:0000313" key="4">
    <source>
        <dbReference type="Proteomes" id="UP000601587"/>
    </source>
</evidence>
<dbReference type="SUPFAM" id="SSF54060">
    <property type="entry name" value="His-Me finger endonucleases"/>
    <property type="match status" value="1"/>
</dbReference>
<dbReference type="InterPro" id="IPR010902">
    <property type="entry name" value="NUMOD4"/>
</dbReference>
<accession>A0A9Q5BWC7</accession>
<proteinExistence type="predicted"/>
<protein>
    <recommendedName>
        <fullName evidence="5">HNH endonuclease</fullName>
    </recommendedName>
</protein>
<dbReference type="GO" id="GO:0003677">
    <property type="term" value="F:DNA binding"/>
    <property type="evidence" value="ECO:0007669"/>
    <property type="project" value="InterPro"/>
</dbReference>
<organism evidence="3 4">
    <name type="scientific">Lactobacillus helveticus</name>
    <name type="common">Lactobacillus suntoryeus</name>
    <dbReference type="NCBI Taxonomy" id="1587"/>
    <lineage>
        <taxon>Bacteria</taxon>
        <taxon>Bacillati</taxon>
        <taxon>Bacillota</taxon>
        <taxon>Bacilli</taxon>
        <taxon>Lactobacillales</taxon>
        <taxon>Lactobacillaceae</taxon>
        <taxon>Lactobacillus</taxon>
    </lineage>
</organism>
<dbReference type="Pfam" id="PF13392">
    <property type="entry name" value="HNH_3"/>
    <property type="match status" value="1"/>
</dbReference>
<dbReference type="Gene3D" id="1.10.260.40">
    <property type="entry name" value="lambda repressor-like DNA-binding domains"/>
    <property type="match status" value="1"/>
</dbReference>
<dbReference type="AlphaFoldDB" id="A0A9Q5BWC7"/>
<comment type="caution">
    <text evidence="3">The sequence shown here is derived from an EMBL/GenBank/DDBJ whole genome shotgun (WGS) entry which is preliminary data.</text>
</comment>